<dbReference type="GO" id="GO:0005634">
    <property type="term" value="C:nucleus"/>
    <property type="evidence" value="ECO:0007669"/>
    <property type="project" value="UniProtKB-SubCell"/>
</dbReference>
<keyword evidence="1" id="KW-0539">Nucleus</keyword>
<dbReference type="AlphaFoldDB" id="A0AAP0J2X3"/>
<evidence type="ECO:0000256" key="1">
    <source>
        <dbReference type="RuleBase" id="RU367018"/>
    </source>
</evidence>
<dbReference type="InterPro" id="IPR031052">
    <property type="entry name" value="FHY3/FAR1"/>
</dbReference>
<comment type="similarity">
    <text evidence="1">Belongs to the FHY3/FAR1 family.</text>
</comment>
<dbReference type="Proteomes" id="UP001419268">
    <property type="component" value="Unassembled WGS sequence"/>
</dbReference>
<reference evidence="4 5" key="1">
    <citation type="submission" date="2024-01" db="EMBL/GenBank/DDBJ databases">
        <title>Genome assemblies of Stephania.</title>
        <authorList>
            <person name="Yang L."/>
        </authorList>
    </citation>
    <scope>NUCLEOTIDE SEQUENCE [LARGE SCALE GENOMIC DNA]</scope>
    <source>
        <strain evidence="4">JXDWG</strain>
        <tissue evidence="4">Leaf</tissue>
    </source>
</reference>
<evidence type="ECO:0000256" key="2">
    <source>
        <dbReference type="SAM" id="MobiDB-lite"/>
    </source>
</evidence>
<feature type="signal peptide" evidence="3">
    <location>
        <begin position="1"/>
        <end position="17"/>
    </location>
</feature>
<gene>
    <name evidence="4" type="ORF">Scep_015249</name>
</gene>
<comment type="function">
    <text evidence="1">Putative transcription activator involved in regulating light control of development.</text>
</comment>
<sequence>MSFQFTCILCYHALCVLDDFDVKSIYRQYIMQRWRKDFKRLHVLITAMEGFCVMTTTCNDRYDAISLLCVKVVDLGCTSTVRFNKVFLVIRQLLQNLAQMNDEPTRKDQARFKHAQCCAAKPSLNGIIKDPLRVSRRGRPRKSKLKLASEPQKSKEKMKSKVSGKRKMEATGEQPPIKKTRTRKSKVPQKKSINEQGSSRFEHVTNEFETPPLQV</sequence>
<keyword evidence="1" id="KW-0863">Zinc-finger</keyword>
<dbReference type="PANTHER" id="PTHR31669">
    <property type="entry name" value="PROTEIN FAR1-RELATED SEQUENCE 10-RELATED"/>
    <property type="match status" value="1"/>
</dbReference>
<keyword evidence="5" id="KW-1185">Reference proteome</keyword>
<accession>A0AAP0J2X3</accession>
<name>A0AAP0J2X3_9MAGN</name>
<feature type="compositionally biased region" description="Basic residues" evidence="2">
    <location>
        <begin position="134"/>
        <end position="145"/>
    </location>
</feature>
<evidence type="ECO:0000313" key="5">
    <source>
        <dbReference type="Proteomes" id="UP001419268"/>
    </source>
</evidence>
<keyword evidence="1" id="KW-0862">Zinc</keyword>
<evidence type="ECO:0000313" key="4">
    <source>
        <dbReference type="EMBL" id="KAK9126403.1"/>
    </source>
</evidence>
<keyword evidence="3" id="KW-0732">Signal</keyword>
<dbReference type="EMBL" id="JBBNAG010000006">
    <property type="protein sequence ID" value="KAK9126403.1"/>
    <property type="molecule type" value="Genomic_DNA"/>
</dbReference>
<dbReference type="PANTHER" id="PTHR31669:SF297">
    <property type="entry name" value="PROTEIN FAR1-RELATED SEQUENCE"/>
    <property type="match status" value="1"/>
</dbReference>
<keyword evidence="1" id="KW-0479">Metal-binding</keyword>
<comment type="caution">
    <text evidence="4">The sequence shown here is derived from an EMBL/GenBank/DDBJ whole genome shotgun (WGS) entry which is preliminary data.</text>
</comment>
<feature type="region of interest" description="Disordered" evidence="2">
    <location>
        <begin position="129"/>
        <end position="215"/>
    </location>
</feature>
<proteinExistence type="inferred from homology"/>
<protein>
    <recommendedName>
        <fullName evidence="1">Protein FAR1-RELATED SEQUENCE</fullName>
    </recommendedName>
</protein>
<feature type="chain" id="PRO_5042835437" description="Protein FAR1-RELATED SEQUENCE" evidence="3">
    <location>
        <begin position="18"/>
        <end position="215"/>
    </location>
</feature>
<dbReference type="GO" id="GO:0006355">
    <property type="term" value="P:regulation of DNA-templated transcription"/>
    <property type="evidence" value="ECO:0007669"/>
    <property type="project" value="UniProtKB-UniRule"/>
</dbReference>
<comment type="subcellular location">
    <subcellularLocation>
        <location evidence="1">Nucleus</location>
    </subcellularLocation>
</comment>
<dbReference type="GO" id="GO:0008270">
    <property type="term" value="F:zinc ion binding"/>
    <property type="evidence" value="ECO:0007669"/>
    <property type="project" value="UniProtKB-UniRule"/>
</dbReference>
<feature type="compositionally biased region" description="Basic residues" evidence="2">
    <location>
        <begin position="178"/>
        <end position="189"/>
    </location>
</feature>
<evidence type="ECO:0000256" key="3">
    <source>
        <dbReference type="SAM" id="SignalP"/>
    </source>
</evidence>
<organism evidence="4 5">
    <name type="scientific">Stephania cephalantha</name>
    <dbReference type="NCBI Taxonomy" id="152367"/>
    <lineage>
        <taxon>Eukaryota</taxon>
        <taxon>Viridiplantae</taxon>
        <taxon>Streptophyta</taxon>
        <taxon>Embryophyta</taxon>
        <taxon>Tracheophyta</taxon>
        <taxon>Spermatophyta</taxon>
        <taxon>Magnoliopsida</taxon>
        <taxon>Ranunculales</taxon>
        <taxon>Menispermaceae</taxon>
        <taxon>Menispermoideae</taxon>
        <taxon>Cissampelideae</taxon>
        <taxon>Stephania</taxon>
    </lineage>
</organism>